<evidence type="ECO:0000256" key="13">
    <source>
        <dbReference type="SAM" id="Phobius"/>
    </source>
</evidence>
<keyword evidence="4 12" id="KW-0894">Sodium channel</keyword>
<dbReference type="EnsemblMetazoa" id="SMAR005538-RA">
    <property type="protein sequence ID" value="SMAR005538-PA"/>
    <property type="gene ID" value="SMAR005538"/>
</dbReference>
<reference evidence="14" key="2">
    <citation type="submission" date="2015-02" db="UniProtKB">
        <authorList>
            <consortium name="EnsemblMetazoa"/>
        </authorList>
    </citation>
    <scope>IDENTIFICATION</scope>
</reference>
<evidence type="ECO:0000313" key="14">
    <source>
        <dbReference type="EnsemblMetazoa" id="SMAR005538-PA"/>
    </source>
</evidence>
<dbReference type="eggNOG" id="ENOG502TKT8">
    <property type="taxonomic scope" value="Eukaryota"/>
</dbReference>
<keyword evidence="15" id="KW-1185">Reference proteome</keyword>
<keyword evidence="10 12" id="KW-0739">Sodium transport</keyword>
<keyword evidence="6 13" id="KW-1133">Transmembrane helix</keyword>
<keyword evidence="3 12" id="KW-0813">Transport</keyword>
<evidence type="ECO:0000256" key="10">
    <source>
        <dbReference type="ARBA" id="ARBA00023201"/>
    </source>
</evidence>
<keyword evidence="8 12" id="KW-0406">Ion transport</keyword>
<keyword evidence="5 12" id="KW-0812">Transmembrane</keyword>
<dbReference type="Proteomes" id="UP000014500">
    <property type="component" value="Unassembled WGS sequence"/>
</dbReference>
<keyword evidence="11 12" id="KW-0407">Ion channel</keyword>
<keyword evidence="9 13" id="KW-0472">Membrane</keyword>
<evidence type="ECO:0000256" key="1">
    <source>
        <dbReference type="ARBA" id="ARBA00004141"/>
    </source>
</evidence>
<feature type="transmembrane region" description="Helical" evidence="13">
    <location>
        <begin position="430"/>
        <end position="456"/>
    </location>
</feature>
<dbReference type="PANTHER" id="PTHR11690">
    <property type="entry name" value="AMILORIDE-SENSITIVE SODIUM CHANNEL-RELATED"/>
    <property type="match status" value="1"/>
</dbReference>
<dbReference type="PhylomeDB" id="T1IWH1"/>
<evidence type="ECO:0000256" key="6">
    <source>
        <dbReference type="ARBA" id="ARBA00022989"/>
    </source>
</evidence>
<dbReference type="AlphaFoldDB" id="T1IWH1"/>
<accession>T1IWH1</accession>
<dbReference type="HOGENOM" id="CLU_591329_0_0_1"/>
<dbReference type="PANTHER" id="PTHR11690:SF300">
    <property type="entry name" value="PICKPOCKET PROTEIN 19"/>
    <property type="match status" value="1"/>
</dbReference>
<name>T1IWH1_STRMM</name>
<dbReference type="EMBL" id="JH431615">
    <property type="status" value="NOT_ANNOTATED_CDS"/>
    <property type="molecule type" value="Genomic_DNA"/>
</dbReference>
<evidence type="ECO:0000256" key="9">
    <source>
        <dbReference type="ARBA" id="ARBA00023136"/>
    </source>
</evidence>
<evidence type="ECO:0000256" key="11">
    <source>
        <dbReference type="ARBA" id="ARBA00023303"/>
    </source>
</evidence>
<evidence type="ECO:0000256" key="12">
    <source>
        <dbReference type="RuleBase" id="RU000679"/>
    </source>
</evidence>
<dbReference type="GO" id="GO:0005886">
    <property type="term" value="C:plasma membrane"/>
    <property type="evidence" value="ECO:0007669"/>
    <property type="project" value="TreeGrafter"/>
</dbReference>
<keyword evidence="7" id="KW-0915">Sodium</keyword>
<dbReference type="InterPro" id="IPR001873">
    <property type="entry name" value="ENaC"/>
</dbReference>
<comment type="subcellular location">
    <subcellularLocation>
        <location evidence="1">Membrane</location>
        <topology evidence="1">Multi-pass membrane protein</topology>
    </subcellularLocation>
</comment>
<dbReference type="Gene3D" id="1.10.287.770">
    <property type="entry name" value="YojJ-like"/>
    <property type="match status" value="1"/>
</dbReference>
<evidence type="ECO:0000313" key="15">
    <source>
        <dbReference type="Proteomes" id="UP000014500"/>
    </source>
</evidence>
<dbReference type="GO" id="GO:0015280">
    <property type="term" value="F:ligand-gated sodium channel activity"/>
    <property type="evidence" value="ECO:0007669"/>
    <property type="project" value="TreeGrafter"/>
</dbReference>
<evidence type="ECO:0000256" key="7">
    <source>
        <dbReference type="ARBA" id="ARBA00023053"/>
    </source>
</evidence>
<reference evidence="15" key="1">
    <citation type="submission" date="2011-05" db="EMBL/GenBank/DDBJ databases">
        <authorList>
            <person name="Richards S.R."/>
            <person name="Qu J."/>
            <person name="Jiang H."/>
            <person name="Jhangiani S.N."/>
            <person name="Agravi P."/>
            <person name="Goodspeed R."/>
            <person name="Gross S."/>
            <person name="Mandapat C."/>
            <person name="Jackson L."/>
            <person name="Mathew T."/>
            <person name="Pu L."/>
            <person name="Thornton R."/>
            <person name="Saada N."/>
            <person name="Wilczek-Boney K.B."/>
            <person name="Lee S."/>
            <person name="Kovar C."/>
            <person name="Wu Y."/>
            <person name="Scherer S.E."/>
            <person name="Worley K.C."/>
            <person name="Muzny D.M."/>
            <person name="Gibbs R."/>
        </authorList>
    </citation>
    <scope>NUCLEOTIDE SEQUENCE</scope>
    <source>
        <strain evidence="15">Brora</strain>
    </source>
</reference>
<sequence length="463" mass="53813">NNILLRLVTPPYHFGHLFQHNVVTFSIKKFKFINRKQFACVNNTAMEQCQIRCYEKEALLRKFTCQLPFLPTNQRKNCTTNQLTCDFLQQLQNITKTIIPNVDFMLSFCCYFIYGQIVTFMSYRTYQTIELVQDDMVEIPALVMCTEPESIYDEKAKIKAKKQVSVTCVEDIDFLELLDEPKFKENADLLWEETGDISDYEMAEVIYRIAAAEIAVFNLVATNMSYITSIFGKCVHFQSVILKYTPRDTGMIIPYQSVGLRCNTQTKVYVFNENKKRMDIDLFAMLPHNSWMAVILFKQTVHRLNSPINPCTSPKQFETCEVKCLKYKLSKQNIKCRLPFINSSLPLCKNTNSAKSTRKSYLNVFSNVDAIRDCNCPPPCIQIIYYASTEYMQTIDFQNIVMTKMQFESNINEIFKQNFVMPFAKFISDMGAILGFFLGISVLSCLELWHFICSFINEKEFSK</sequence>
<evidence type="ECO:0000256" key="5">
    <source>
        <dbReference type="ARBA" id="ARBA00022692"/>
    </source>
</evidence>
<evidence type="ECO:0000256" key="2">
    <source>
        <dbReference type="ARBA" id="ARBA00007193"/>
    </source>
</evidence>
<dbReference type="Pfam" id="PF00858">
    <property type="entry name" value="ASC"/>
    <property type="match status" value="1"/>
</dbReference>
<evidence type="ECO:0000256" key="8">
    <source>
        <dbReference type="ARBA" id="ARBA00023065"/>
    </source>
</evidence>
<evidence type="ECO:0000256" key="3">
    <source>
        <dbReference type="ARBA" id="ARBA00022448"/>
    </source>
</evidence>
<organism evidence="14 15">
    <name type="scientific">Strigamia maritima</name>
    <name type="common">European centipede</name>
    <name type="synonym">Geophilus maritimus</name>
    <dbReference type="NCBI Taxonomy" id="126957"/>
    <lineage>
        <taxon>Eukaryota</taxon>
        <taxon>Metazoa</taxon>
        <taxon>Ecdysozoa</taxon>
        <taxon>Arthropoda</taxon>
        <taxon>Myriapoda</taxon>
        <taxon>Chilopoda</taxon>
        <taxon>Pleurostigmophora</taxon>
        <taxon>Geophilomorpha</taxon>
        <taxon>Linotaeniidae</taxon>
        <taxon>Strigamia</taxon>
    </lineage>
</organism>
<comment type="similarity">
    <text evidence="2 12">Belongs to the amiloride-sensitive sodium channel (TC 1.A.6) family.</text>
</comment>
<proteinExistence type="inferred from homology"/>
<evidence type="ECO:0000256" key="4">
    <source>
        <dbReference type="ARBA" id="ARBA00022461"/>
    </source>
</evidence>
<protein>
    <submittedName>
        <fullName evidence="14">Uncharacterized protein</fullName>
    </submittedName>
</protein>